<name>A0A1B6GWW5_9HEMI</name>
<accession>A0A1B6GWW5</accession>
<proteinExistence type="predicted"/>
<reference evidence="1" key="1">
    <citation type="submission" date="2015-11" db="EMBL/GenBank/DDBJ databases">
        <title>De novo transcriptome assembly of four potential Pierce s Disease insect vectors from Arizona vineyards.</title>
        <authorList>
            <person name="Tassone E.E."/>
        </authorList>
    </citation>
    <scope>NUCLEOTIDE SEQUENCE</scope>
</reference>
<feature type="non-terminal residue" evidence="1">
    <location>
        <position position="1"/>
    </location>
</feature>
<gene>
    <name evidence="1" type="ORF">g.6253</name>
</gene>
<evidence type="ECO:0000313" key="1">
    <source>
        <dbReference type="EMBL" id="JAS66928.1"/>
    </source>
</evidence>
<organism evidence="1">
    <name type="scientific">Cuerna arida</name>
    <dbReference type="NCBI Taxonomy" id="1464854"/>
    <lineage>
        <taxon>Eukaryota</taxon>
        <taxon>Metazoa</taxon>
        <taxon>Ecdysozoa</taxon>
        <taxon>Arthropoda</taxon>
        <taxon>Hexapoda</taxon>
        <taxon>Insecta</taxon>
        <taxon>Pterygota</taxon>
        <taxon>Neoptera</taxon>
        <taxon>Paraneoptera</taxon>
        <taxon>Hemiptera</taxon>
        <taxon>Auchenorrhyncha</taxon>
        <taxon>Membracoidea</taxon>
        <taxon>Cicadellidae</taxon>
        <taxon>Cicadellinae</taxon>
        <taxon>Proconiini</taxon>
        <taxon>Cuerna</taxon>
    </lineage>
</organism>
<protein>
    <submittedName>
        <fullName evidence="1">Uncharacterized protein</fullName>
    </submittedName>
</protein>
<dbReference type="EMBL" id="GECZ01002841">
    <property type="protein sequence ID" value="JAS66928.1"/>
    <property type="molecule type" value="Transcribed_RNA"/>
</dbReference>
<dbReference type="AlphaFoldDB" id="A0A1B6GWW5"/>
<sequence length="101" mass="11541">EVRQVYMRKRNILMISFREKTQKKPVLLLTTKFKAQIVEENRRRTVLCVVILAQLLVVPEKGAGILARSFSGEFTRYVLLNTIVNFEGLAYVGLSVNSVIN</sequence>